<comment type="similarity">
    <text evidence="1">Belongs to the helicase family. SKI2 subfamily.</text>
</comment>
<dbReference type="GO" id="GO:0043138">
    <property type="term" value="F:3'-5' DNA helicase activity"/>
    <property type="evidence" value="ECO:0007669"/>
    <property type="project" value="UniProtKB-EC"/>
</dbReference>
<accession>A0AAE0Y3G8</accession>
<keyword evidence="6" id="KW-0413">Isomerase</keyword>
<keyword evidence="14" id="KW-1185">Reference proteome</keyword>
<protein>
    <recommendedName>
        <fullName evidence="9">DNA 3'-5' helicase</fullName>
        <ecNumber evidence="9">5.6.2.4</ecNumber>
    </recommendedName>
</protein>
<dbReference type="FunFam" id="3.40.50.300:FF:001076">
    <property type="entry name" value="ATP-dependent DNA helicase MER3"/>
    <property type="match status" value="1"/>
</dbReference>
<evidence type="ECO:0000256" key="7">
    <source>
        <dbReference type="ARBA" id="ARBA00023254"/>
    </source>
</evidence>
<feature type="domain" description="Helicase ATP-binding" evidence="11">
    <location>
        <begin position="18"/>
        <end position="203"/>
    </location>
</feature>
<comment type="catalytic activity">
    <reaction evidence="8">
        <text>Couples ATP hydrolysis with the unwinding of duplex DNA by translocating in the 3'-5' direction.</text>
        <dbReference type="EC" id="5.6.2.4"/>
    </reaction>
</comment>
<evidence type="ECO:0000259" key="11">
    <source>
        <dbReference type="PROSITE" id="PS51192"/>
    </source>
</evidence>
<gene>
    <name evidence="13" type="ORF">RRG08_025794</name>
</gene>
<proteinExistence type="inferred from homology"/>
<evidence type="ECO:0000313" key="13">
    <source>
        <dbReference type="EMBL" id="KAK3731251.1"/>
    </source>
</evidence>
<evidence type="ECO:0000256" key="1">
    <source>
        <dbReference type="ARBA" id="ARBA00010140"/>
    </source>
</evidence>
<dbReference type="PROSITE" id="PS51192">
    <property type="entry name" value="HELICASE_ATP_BIND_1"/>
    <property type="match status" value="1"/>
</dbReference>
<evidence type="ECO:0000256" key="4">
    <source>
        <dbReference type="ARBA" id="ARBA00022806"/>
    </source>
</evidence>
<dbReference type="InterPro" id="IPR001650">
    <property type="entry name" value="Helicase_C-like"/>
</dbReference>
<name>A0AAE0Y3G8_9GAST</name>
<dbReference type="CDD" id="cd18795">
    <property type="entry name" value="SF2_C_Ski2"/>
    <property type="match status" value="1"/>
</dbReference>
<dbReference type="InterPro" id="IPR014001">
    <property type="entry name" value="Helicase_ATP-bd"/>
</dbReference>
<keyword evidence="4" id="KW-0347">Helicase</keyword>
<comment type="catalytic activity">
    <reaction evidence="10">
        <text>ATP + H2O = ADP + phosphate + H(+)</text>
        <dbReference type="Rhea" id="RHEA:13065"/>
        <dbReference type="ChEBI" id="CHEBI:15377"/>
        <dbReference type="ChEBI" id="CHEBI:15378"/>
        <dbReference type="ChEBI" id="CHEBI:30616"/>
        <dbReference type="ChEBI" id="CHEBI:43474"/>
        <dbReference type="ChEBI" id="CHEBI:456216"/>
        <dbReference type="EC" id="5.6.2.4"/>
    </reaction>
</comment>
<keyword evidence="7" id="KW-0469">Meiosis</keyword>
<evidence type="ECO:0000256" key="6">
    <source>
        <dbReference type="ARBA" id="ARBA00023235"/>
    </source>
</evidence>
<dbReference type="Pfam" id="PF00270">
    <property type="entry name" value="DEAD"/>
    <property type="match status" value="1"/>
</dbReference>
<evidence type="ECO:0000256" key="9">
    <source>
        <dbReference type="ARBA" id="ARBA00034808"/>
    </source>
</evidence>
<dbReference type="SMART" id="SM00490">
    <property type="entry name" value="HELICc"/>
    <property type="match status" value="1"/>
</dbReference>
<evidence type="ECO:0000256" key="10">
    <source>
        <dbReference type="ARBA" id="ARBA00048988"/>
    </source>
</evidence>
<dbReference type="SMART" id="SM00487">
    <property type="entry name" value="DEXDc"/>
    <property type="match status" value="1"/>
</dbReference>
<dbReference type="InterPro" id="IPR052247">
    <property type="entry name" value="Meiotic_Crossover_Helicase"/>
</dbReference>
<dbReference type="GO" id="GO:0005524">
    <property type="term" value="F:ATP binding"/>
    <property type="evidence" value="ECO:0007669"/>
    <property type="project" value="UniProtKB-KW"/>
</dbReference>
<sequence length="437" mass="49325">MHIIFKNRGYYYEMHHKAQVLYTDKSLVASAPTGSGKTVIFELALIRLLTRSNIPELRRKIVYMAPMKALCSERYSDWNTKFGTRGINCLEITGDSELDDFSELVNANLICTTPEKWDSVSRRWKDNKNFFQQIQLFLIDEIHILNDPQRGATVEAVVSRMKTLETAQELKNSAHIRFVAVSATIPNYKDIAEWLGTPSKPASAFNLGEEFRPVKLDRIVLGYPFKEGTSDFRFDMNLSYRLKSIIETHSHGKPSLVFCSSRKSVVQSAEALAKDLRTNNLLNHFNAETLHVAAKSVHEHKLSELLHRGIGIHHAGLDIQDRHTVEDLFKASQLPVLISTSTLAMGVNLPAHLVIIKSTHFYNMGMVQEYSNMQVLQMIGRAGRPQFDTSATAVIMTKVQLKAKYSTLVNGTQLIESRYVSSLALPSKVTLIKDESQ</sequence>
<dbReference type="InterPro" id="IPR027417">
    <property type="entry name" value="P-loop_NTPase"/>
</dbReference>
<evidence type="ECO:0000256" key="2">
    <source>
        <dbReference type="ARBA" id="ARBA00022741"/>
    </source>
</evidence>
<feature type="domain" description="Helicase C-terminal" evidence="12">
    <location>
        <begin position="241"/>
        <end position="436"/>
    </location>
</feature>
<dbReference type="Proteomes" id="UP001283361">
    <property type="component" value="Unassembled WGS sequence"/>
</dbReference>
<dbReference type="EMBL" id="JAWDGP010007018">
    <property type="protein sequence ID" value="KAK3731251.1"/>
    <property type="molecule type" value="Genomic_DNA"/>
</dbReference>
<dbReference type="AlphaFoldDB" id="A0AAE0Y3G8"/>
<keyword evidence="5" id="KW-0067">ATP-binding</keyword>
<comment type="caution">
    <text evidence="13">The sequence shown here is derived from an EMBL/GenBank/DDBJ whole genome shotgun (WGS) entry which is preliminary data.</text>
</comment>
<organism evidence="13 14">
    <name type="scientific">Elysia crispata</name>
    <name type="common">lettuce slug</name>
    <dbReference type="NCBI Taxonomy" id="231223"/>
    <lineage>
        <taxon>Eukaryota</taxon>
        <taxon>Metazoa</taxon>
        <taxon>Spiralia</taxon>
        <taxon>Lophotrochozoa</taxon>
        <taxon>Mollusca</taxon>
        <taxon>Gastropoda</taxon>
        <taxon>Heterobranchia</taxon>
        <taxon>Euthyneura</taxon>
        <taxon>Panpulmonata</taxon>
        <taxon>Sacoglossa</taxon>
        <taxon>Placobranchoidea</taxon>
        <taxon>Plakobranchidae</taxon>
        <taxon>Elysia</taxon>
    </lineage>
</organism>
<evidence type="ECO:0000256" key="5">
    <source>
        <dbReference type="ARBA" id="ARBA00022840"/>
    </source>
</evidence>
<dbReference type="GO" id="GO:0003676">
    <property type="term" value="F:nucleic acid binding"/>
    <property type="evidence" value="ECO:0007669"/>
    <property type="project" value="InterPro"/>
</dbReference>
<dbReference type="PANTHER" id="PTHR47835:SF3">
    <property type="entry name" value="HELICASE FOR MEIOSIS 1"/>
    <property type="match status" value="1"/>
</dbReference>
<dbReference type="GO" id="GO:0007131">
    <property type="term" value="P:reciprocal meiotic recombination"/>
    <property type="evidence" value="ECO:0007669"/>
    <property type="project" value="UniProtKB-ARBA"/>
</dbReference>
<evidence type="ECO:0000259" key="12">
    <source>
        <dbReference type="PROSITE" id="PS51194"/>
    </source>
</evidence>
<dbReference type="Pfam" id="PF00271">
    <property type="entry name" value="Helicase_C"/>
    <property type="match status" value="1"/>
</dbReference>
<dbReference type="InterPro" id="IPR011545">
    <property type="entry name" value="DEAD/DEAH_box_helicase_dom"/>
</dbReference>
<dbReference type="PROSITE" id="PS51194">
    <property type="entry name" value="HELICASE_CTER"/>
    <property type="match status" value="1"/>
</dbReference>
<keyword evidence="3" id="KW-0378">Hydrolase</keyword>
<keyword evidence="2" id="KW-0547">Nucleotide-binding</keyword>
<dbReference type="Gene3D" id="3.40.50.300">
    <property type="entry name" value="P-loop containing nucleotide triphosphate hydrolases"/>
    <property type="match status" value="2"/>
</dbReference>
<dbReference type="SUPFAM" id="SSF52540">
    <property type="entry name" value="P-loop containing nucleoside triphosphate hydrolases"/>
    <property type="match status" value="1"/>
</dbReference>
<evidence type="ECO:0000256" key="8">
    <source>
        <dbReference type="ARBA" id="ARBA00034617"/>
    </source>
</evidence>
<evidence type="ECO:0000256" key="3">
    <source>
        <dbReference type="ARBA" id="ARBA00022801"/>
    </source>
</evidence>
<dbReference type="GO" id="GO:0016787">
    <property type="term" value="F:hydrolase activity"/>
    <property type="evidence" value="ECO:0007669"/>
    <property type="project" value="UniProtKB-KW"/>
</dbReference>
<dbReference type="PANTHER" id="PTHR47835">
    <property type="entry name" value="HFM1, ATP DEPENDENT DNA HELICASE HOMOLOG"/>
    <property type="match status" value="1"/>
</dbReference>
<evidence type="ECO:0000313" key="14">
    <source>
        <dbReference type="Proteomes" id="UP001283361"/>
    </source>
</evidence>
<reference evidence="13" key="1">
    <citation type="journal article" date="2023" name="G3 (Bethesda)">
        <title>A reference genome for the long-term kleptoplast-retaining sea slug Elysia crispata morphotype clarki.</title>
        <authorList>
            <person name="Eastman K.E."/>
            <person name="Pendleton A.L."/>
            <person name="Shaikh M.A."/>
            <person name="Suttiyut T."/>
            <person name="Ogas R."/>
            <person name="Tomko P."/>
            <person name="Gavelis G."/>
            <person name="Widhalm J.R."/>
            <person name="Wisecaver J.H."/>
        </authorList>
    </citation>
    <scope>NUCLEOTIDE SEQUENCE</scope>
    <source>
        <strain evidence="13">ECLA1</strain>
    </source>
</reference>
<dbReference type="EC" id="5.6.2.4" evidence="9"/>